<keyword evidence="5" id="KW-1185">Reference proteome</keyword>
<dbReference type="OrthoDB" id="5653863at2"/>
<dbReference type="SUPFAM" id="SSF56925">
    <property type="entry name" value="OMPA-like"/>
    <property type="match status" value="1"/>
</dbReference>
<evidence type="ECO:0000313" key="5">
    <source>
        <dbReference type="Proteomes" id="UP000006764"/>
    </source>
</evidence>
<dbReference type="RefSeq" id="WP_008737334.1">
    <property type="nucleotide sequence ID" value="NZ_CP004387.1"/>
</dbReference>
<sequence length="262" mass="28036">MNGKITTSTALCLCALATAPGASAGHGFYLGATAGAGDVMATDLRQRGAVHLGPGKLPIDAEGPTEHRTRVHLGSLQLGYDFAPWQTAQSPWGITPALELEGIYIDKHSPTGNMPVHPAFLGTQYVTVPTRAGLLMGNAVLTFRTPWAESIFPVLGVGAGAAFVSIRGADSANPGEPGINHFNSDPDASDTALALQLRAGLNIKLGANLHLLTEYRYLTIDATRYTFGATDYPGEHQPTDRWRLDMARQIYHLMTVGIHYRF</sequence>
<organism evidence="4 5">
    <name type="scientific">Isoalcanivorax pacificus W11-5</name>
    <dbReference type="NCBI Taxonomy" id="391936"/>
    <lineage>
        <taxon>Bacteria</taxon>
        <taxon>Pseudomonadati</taxon>
        <taxon>Pseudomonadota</taxon>
        <taxon>Gammaproteobacteria</taxon>
        <taxon>Oceanospirillales</taxon>
        <taxon>Alcanivoracaceae</taxon>
        <taxon>Isoalcanivorax</taxon>
    </lineage>
</organism>
<feature type="domain" description="Outer membrane protein beta-barrel" evidence="3">
    <location>
        <begin position="9"/>
        <end position="221"/>
    </location>
</feature>
<dbReference type="Gene3D" id="2.40.160.20">
    <property type="match status" value="1"/>
</dbReference>
<gene>
    <name evidence="4" type="ORF">S7S_05065</name>
</gene>
<feature type="chain" id="PRO_5002097287" description="Outer membrane protein beta-barrel domain-containing protein" evidence="2">
    <location>
        <begin position="25"/>
        <end position="262"/>
    </location>
</feature>
<dbReference type="KEGG" id="apac:S7S_05065"/>
<evidence type="ECO:0000313" key="4">
    <source>
        <dbReference type="EMBL" id="AJD47433.1"/>
    </source>
</evidence>
<dbReference type="Proteomes" id="UP000006764">
    <property type="component" value="Chromosome"/>
</dbReference>
<accession>A0A0B4XLL0</accession>
<dbReference type="InterPro" id="IPR011250">
    <property type="entry name" value="OMP/PagP_B-barrel"/>
</dbReference>
<keyword evidence="1 2" id="KW-0732">Signal</keyword>
<reference evidence="4 5" key="1">
    <citation type="journal article" date="2012" name="J. Bacteriol.">
        <title>Genome sequence of an alkane-degrading bacterium, Alcanivorax pacificus type strain W11-5, isolated from deep sea sediment.</title>
        <authorList>
            <person name="Lai Q."/>
            <person name="Shao Z."/>
        </authorList>
    </citation>
    <scope>NUCLEOTIDE SEQUENCE [LARGE SCALE GENOMIC DNA]</scope>
    <source>
        <strain evidence="4 5">W11-5</strain>
    </source>
</reference>
<evidence type="ECO:0000256" key="2">
    <source>
        <dbReference type="SAM" id="SignalP"/>
    </source>
</evidence>
<evidence type="ECO:0000256" key="1">
    <source>
        <dbReference type="ARBA" id="ARBA00022729"/>
    </source>
</evidence>
<protein>
    <recommendedName>
        <fullName evidence="3">Outer membrane protein beta-barrel domain-containing protein</fullName>
    </recommendedName>
</protein>
<dbReference type="InterPro" id="IPR027385">
    <property type="entry name" value="Beta-barrel_OMP"/>
</dbReference>
<dbReference type="Pfam" id="PF13505">
    <property type="entry name" value="OMP_b-brl"/>
    <property type="match status" value="1"/>
</dbReference>
<dbReference type="HOGENOM" id="CLU_1060225_0_0_6"/>
<feature type="signal peptide" evidence="2">
    <location>
        <begin position="1"/>
        <end position="24"/>
    </location>
</feature>
<evidence type="ECO:0000259" key="3">
    <source>
        <dbReference type="Pfam" id="PF13505"/>
    </source>
</evidence>
<name>A0A0B4XLL0_9GAMM</name>
<dbReference type="EMBL" id="CP004387">
    <property type="protein sequence ID" value="AJD47433.1"/>
    <property type="molecule type" value="Genomic_DNA"/>
</dbReference>
<dbReference type="AlphaFoldDB" id="A0A0B4XLL0"/>
<dbReference type="STRING" id="391936.S7S_05065"/>
<proteinExistence type="predicted"/>